<dbReference type="Proteomes" id="UP000663844">
    <property type="component" value="Unassembled WGS sequence"/>
</dbReference>
<keyword evidence="3" id="KW-0862">Zinc</keyword>
<dbReference type="Pfam" id="PF10551">
    <property type="entry name" value="MULE"/>
    <property type="match status" value="1"/>
</dbReference>
<feature type="domain" description="FLYWCH-type" evidence="4">
    <location>
        <begin position="5"/>
        <end position="61"/>
    </location>
</feature>
<dbReference type="EMBL" id="CAJOAZ010001341">
    <property type="protein sequence ID" value="CAF3801164.1"/>
    <property type="molecule type" value="Genomic_DNA"/>
</dbReference>
<feature type="domain" description="MULE transposase" evidence="5">
    <location>
        <begin position="181"/>
        <end position="240"/>
    </location>
</feature>
<evidence type="ECO:0000313" key="6">
    <source>
        <dbReference type="EMBL" id="CAF3801164.1"/>
    </source>
</evidence>
<proteinExistence type="predicted"/>
<evidence type="ECO:0000259" key="5">
    <source>
        <dbReference type="Pfam" id="PF10551"/>
    </source>
</evidence>
<dbReference type="InterPro" id="IPR018289">
    <property type="entry name" value="MULE_transposase_dom"/>
</dbReference>
<dbReference type="InterPro" id="IPR036397">
    <property type="entry name" value="RNaseH_sf"/>
</dbReference>
<sequence length="590" mass="68004">MYSIIKTQKKSKAIYFRENFYRLQKTNKNGTDQWVCTKRQCSSSLTIKNNTIQAIRGAHNHGNLKRSPSIIKTVTNIREKVCTNISQPITQTYNEAVSDYRKIHGTAESVPVFDILRSTLYRDRAVVFPKLPTAINELILPENFTKNLYNEKMLFCDKIKQSRLLAFSSLSALKQLALPDKFEETYSTVLEALVLYAQTNNVILNPTSILIDFEQGAFNAFKKIFSHANILFCHFHFAKNIVKRLKKLQKMKSKDIQTAVKNKHENGDGPTKIYRDLGGVVSLRTINLWIQMINKVGSINLSHPPGRPRTVRTKSNILKAKRRLAQKKRVSSRRLAADLKISKTSALRILRKDLGYFPYKKIKQPKLTDLQKGKRVKFANWVLNSYTKEDTKKWLFTDEKYFDLNGVYNIQNDRIWAANREEADKKGGIYEKTKFPIKVMVWLGVCAEGLTVPVIMDNGTMDAERYINDVLPIALKSGNEMLGKSWTYQQDGAKPHTHHLSQKWCADHFPEFISKDRWPPNSPDLCPLDYNLWNEIAVSMDWDKITTKATLIGAIKRSIKKIEKEKILHSVLDFTVRLRLIQKNGGNYIR</sequence>
<dbReference type="GO" id="GO:0003676">
    <property type="term" value="F:nucleic acid binding"/>
    <property type="evidence" value="ECO:0007669"/>
    <property type="project" value="InterPro"/>
</dbReference>
<organism evidence="6 7">
    <name type="scientific">Adineta steineri</name>
    <dbReference type="NCBI Taxonomy" id="433720"/>
    <lineage>
        <taxon>Eukaryota</taxon>
        <taxon>Metazoa</taxon>
        <taxon>Spiralia</taxon>
        <taxon>Gnathifera</taxon>
        <taxon>Rotifera</taxon>
        <taxon>Eurotatoria</taxon>
        <taxon>Bdelloidea</taxon>
        <taxon>Adinetida</taxon>
        <taxon>Adinetidae</taxon>
        <taxon>Adineta</taxon>
    </lineage>
</organism>
<keyword evidence="2" id="KW-0863">Zinc-finger</keyword>
<evidence type="ECO:0000259" key="4">
    <source>
        <dbReference type="Pfam" id="PF04500"/>
    </source>
</evidence>
<dbReference type="Pfam" id="PF04500">
    <property type="entry name" value="FLYWCH"/>
    <property type="match status" value="1"/>
</dbReference>
<dbReference type="GO" id="GO:0008270">
    <property type="term" value="F:zinc ion binding"/>
    <property type="evidence" value="ECO:0007669"/>
    <property type="project" value="UniProtKB-KW"/>
</dbReference>
<accession>A0A819BF73</accession>
<keyword evidence="1" id="KW-0479">Metal-binding</keyword>
<evidence type="ECO:0000256" key="2">
    <source>
        <dbReference type="ARBA" id="ARBA00022771"/>
    </source>
</evidence>
<name>A0A819BF73_9BILA</name>
<evidence type="ECO:0000256" key="3">
    <source>
        <dbReference type="ARBA" id="ARBA00022833"/>
    </source>
</evidence>
<dbReference type="AlphaFoldDB" id="A0A819BF73"/>
<dbReference type="PANTHER" id="PTHR46068:SF1">
    <property type="entry name" value="TRANSPOSASE IS30-LIKE HTH DOMAIN-CONTAINING PROTEIN"/>
    <property type="match status" value="1"/>
</dbReference>
<dbReference type="Gene3D" id="2.20.25.240">
    <property type="match status" value="1"/>
</dbReference>
<dbReference type="InterPro" id="IPR007588">
    <property type="entry name" value="Znf_FLYWCH"/>
</dbReference>
<protein>
    <recommendedName>
        <fullName evidence="8">Transposase</fullName>
    </recommendedName>
</protein>
<evidence type="ECO:0008006" key="8">
    <source>
        <dbReference type="Google" id="ProtNLM"/>
    </source>
</evidence>
<dbReference type="PANTHER" id="PTHR46068">
    <property type="entry name" value="PROTEIN CBG27172"/>
    <property type="match status" value="1"/>
</dbReference>
<dbReference type="Gene3D" id="3.30.420.10">
    <property type="entry name" value="Ribonuclease H-like superfamily/Ribonuclease H"/>
    <property type="match status" value="1"/>
</dbReference>
<reference evidence="6" key="1">
    <citation type="submission" date="2021-02" db="EMBL/GenBank/DDBJ databases">
        <authorList>
            <person name="Nowell W R."/>
        </authorList>
    </citation>
    <scope>NUCLEOTIDE SEQUENCE</scope>
</reference>
<comment type="caution">
    <text evidence="6">The sequence shown here is derived from an EMBL/GenBank/DDBJ whole genome shotgun (WGS) entry which is preliminary data.</text>
</comment>
<evidence type="ECO:0000313" key="7">
    <source>
        <dbReference type="Proteomes" id="UP000663844"/>
    </source>
</evidence>
<evidence type="ECO:0000256" key="1">
    <source>
        <dbReference type="ARBA" id="ARBA00022723"/>
    </source>
</evidence>
<gene>
    <name evidence="6" type="ORF">OXD698_LOCUS18263</name>
</gene>